<dbReference type="OMA" id="SPQINWG"/>
<feature type="compositionally biased region" description="Polar residues" evidence="2">
    <location>
        <begin position="127"/>
        <end position="153"/>
    </location>
</feature>
<dbReference type="Proteomes" id="UP000070412">
    <property type="component" value="Unassembled WGS sequence"/>
</dbReference>
<feature type="region of interest" description="Disordered" evidence="2">
    <location>
        <begin position="127"/>
        <end position="176"/>
    </location>
</feature>
<keyword evidence="1" id="KW-0175">Coiled coil</keyword>
<evidence type="ECO:0000256" key="2">
    <source>
        <dbReference type="SAM" id="MobiDB-lite"/>
    </source>
</evidence>
<gene>
    <name evidence="5" type="ORF">QR98_0094950</name>
    <name evidence="4" type="ORF">SSS_793</name>
</gene>
<dbReference type="Proteomes" id="UP000616769">
    <property type="component" value="Unassembled WGS sequence"/>
</dbReference>
<feature type="coiled-coil region" evidence="1">
    <location>
        <begin position="77"/>
        <end position="104"/>
    </location>
</feature>
<feature type="region of interest" description="Disordered" evidence="2">
    <location>
        <begin position="30"/>
        <end position="73"/>
    </location>
</feature>
<feature type="compositionally biased region" description="Polar residues" evidence="2">
    <location>
        <begin position="60"/>
        <end position="73"/>
    </location>
</feature>
<protein>
    <submittedName>
        <fullName evidence="5 6">Uncharacterized protein</fullName>
    </submittedName>
</protein>
<dbReference type="OrthoDB" id="6507909at2759"/>
<evidence type="ECO:0000313" key="5">
    <source>
        <dbReference type="EMBL" id="KPM10930.1"/>
    </source>
</evidence>
<reference evidence="6" key="4">
    <citation type="submission" date="2022-06" db="UniProtKB">
        <authorList>
            <consortium name="EnsemblMetazoa"/>
        </authorList>
    </citation>
    <scope>IDENTIFICATION</scope>
</reference>
<dbReference type="AlphaFoldDB" id="A0A132AKH1"/>
<accession>A0A132AKH1</accession>
<feature type="compositionally biased region" description="Low complexity" evidence="2">
    <location>
        <begin position="40"/>
        <end position="53"/>
    </location>
</feature>
<evidence type="ECO:0000256" key="3">
    <source>
        <dbReference type="SAM" id="SignalP"/>
    </source>
</evidence>
<dbReference type="EnsemblMetazoa" id="SSS_793s_mrna">
    <property type="protein sequence ID" value="KAF7495847.1"/>
    <property type="gene ID" value="SSS_793"/>
</dbReference>
<proteinExistence type="predicted"/>
<reference evidence="4" key="3">
    <citation type="submission" date="2020-01" db="EMBL/GenBank/DDBJ databases">
        <authorList>
            <person name="Korhonen P.K.K."/>
            <person name="Guangxu M.G."/>
            <person name="Wang T.W."/>
            <person name="Stroehlein A.J.S."/>
            <person name="Young N.D."/>
            <person name="Ang C.-S.A."/>
            <person name="Fernando D.W.F."/>
            <person name="Lu H.L."/>
            <person name="Taylor S.T."/>
            <person name="Ehtesham M.E.M."/>
            <person name="Najaraj S.H.N."/>
            <person name="Harsha G.H.G."/>
            <person name="Madugundu A.M."/>
            <person name="Renuse S.R."/>
            <person name="Holt D.H."/>
            <person name="Pandey A.P."/>
            <person name="Papenfuss A.P."/>
            <person name="Gasser R.B.G."/>
            <person name="Fischer K.F."/>
        </authorList>
    </citation>
    <scope>NUCLEOTIDE SEQUENCE</scope>
    <source>
        <strain evidence="4">SSS_KF_BRIS2020</strain>
    </source>
</reference>
<organism evidence="5 8">
    <name type="scientific">Sarcoptes scabiei</name>
    <name type="common">Itch mite</name>
    <name type="synonym">Acarus scabiei</name>
    <dbReference type="NCBI Taxonomy" id="52283"/>
    <lineage>
        <taxon>Eukaryota</taxon>
        <taxon>Metazoa</taxon>
        <taxon>Ecdysozoa</taxon>
        <taxon>Arthropoda</taxon>
        <taxon>Chelicerata</taxon>
        <taxon>Arachnida</taxon>
        <taxon>Acari</taxon>
        <taxon>Acariformes</taxon>
        <taxon>Sarcoptiformes</taxon>
        <taxon>Astigmata</taxon>
        <taxon>Psoroptidia</taxon>
        <taxon>Sarcoptoidea</taxon>
        <taxon>Sarcoptidae</taxon>
        <taxon>Sarcoptinae</taxon>
        <taxon>Sarcoptes</taxon>
    </lineage>
</organism>
<feature type="compositionally biased region" description="Low complexity" evidence="2">
    <location>
        <begin position="154"/>
        <end position="171"/>
    </location>
</feature>
<sequence>MMAIHQLFLTTVASLWSVMLMTAVVALPQPLNTSTNNKPADSISTASSSSIDSNVPLMASASSPSGQNLRSSSQQPMLLTLEQQQELLDQLAQLQRQTQQLLAAQQSLAAVAAAAAVNGNNNGVSIGTPLDGNSNNDAGSHSPITSGSIQYHRQQNQQQTHPTTQQLNNPTSNQQSAAIRNDNIDQGSLEQSQSKSNQLNQMINNAQNSQSQSMSGLPQSPQINWGKCPELEPSEQEKLAKANVITKCLETTPLPANITRESVEQHREQIAGCALRSEGWFTPNGGYDFSKAEKEIRNKHLQADLENQVLNYHGQCRVESEEKYPTSNSSIIAQIQLYQACMDYFISDVCGIEVNDTDSPQF</sequence>
<reference evidence="7" key="2">
    <citation type="journal article" date="2020" name="PLoS Negl. Trop. Dis.">
        <title>High-quality nuclear genome for Sarcoptes scabiei-A critical resource for a neglected parasite.</title>
        <authorList>
            <person name="Korhonen P.K."/>
            <person name="Gasser R.B."/>
            <person name="Ma G."/>
            <person name="Wang T."/>
            <person name="Stroehlein A.J."/>
            <person name="Young N.D."/>
            <person name="Ang C.S."/>
            <person name="Fernando D.D."/>
            <person name="Lu H.C."/>
            <person name="Taylor S."/>
            <person name="Reynolds S.L."/>
            <person name="Mofiz E."/>
            <person name="Najaraj S.H."/>
            <person name="Gowda H."/>
            <person name="Madugundu A."/>
            <person name="Renuse S."/>
            <person name="Holt D."/>
            <person name="Pandey A."/>
            <person name="Papenfuss A.T."/>
            <person name="Fischer K."/>
        </authorList>
    </citation>
    <scope>NUCLEOTIDE SEQUENCE [LARGE SCALE GENOMIC DNA]</scope>
</reference>
<evidence type="ECO:0000313" key="8">
    <source>
        <dbReference type="Proteomes" id="UP000616769"/>
    </source>
</evidence>
<evidence type="ECO:0000256" key="1">
    <source>
        <dbReference type="SAM" id="Coils"/>
    </source>
</evidence>
<reference evidence="5 8" key="1">
    <citation type="journal article" date="2015" name="Parasit. Vectors">
        <title>Draft genome of the scabies mite.</title>
        <authorList>
            <person name="Rider S.D.Jr."/>
            <person name="Morgan M.S."/>
            <person name="Arlian L.G."/>
        </authorList>
    </citation>
    <scope>NUCLEOTIDE SEQUENCE [LARGE SCALE GENOMIC DNA]</scope>
    <source>
        <strain evidence="5">Arlian Lab</strain>
    </source>
</reference>
<feature type="region of interest" description="Disordered" evidence="2">
    <location>
        <begin position="207"/>
        <end position="228"/>
    </location>
</feature>
<name>A0A132AKH1_SARSC</name>
<evidence type="ECO:0000313" key="6">
    <source>
        <dbReference type="EnsemblMetazoa" id="KAF7495847.1"/>
    </source>
</evidence>
<feature type="compositionally biased region" description="Polar residues" evidence="2">
    <location>
        <begin position="30"/>
        <end position="39"/>
    </location>
</feature>
<feature type="signal peptide" evidence="3">
    <location>
        <begin position="1"/>
        <end position="26"/>
    </location>
</feature>
<dbReference type="EMBL" id="JXLN01016088">
    <property type="protein sequence ID" value="KPM10930.1"/>
    <property type="molecule type" value="Genomic_DNA"/>
</dbReference>
<evidence type="ECO:0000313" key="7">
    <source>
        <dbReference type="Proteomes" id="UP000070412"/>
    </source>
</evidence>
<keyword evidence="7" id="KW-1185">Reference proteome</keyword>
<dbReference type="EMBL" id="WVUK01000044">
    <property type="protein sequence ID" value="KAF7495847.1"/>
    <property type="molecule type" value="Genomic_DNA"/>
</dbReference>
<dbReference type="VEuPathDB" id="VectorBase:SSCA010313"/>
<keyword evidence="3" id="KW-0732">Signal</keyword>
<evidence type="ECO:0000313" key="4">
    <source>
        <dbReference type="EMBL" id="KAF7495847.1"/>
    </source>
</evidence>
<feature type="chain" id="PRO_5007287699" evidence="3">
    <location>
        <begin position="27"/>
        <end position="362"/>
    </location>
</feature>